<comment type="caution">
    <text evidence="1">The sequence shown here is derived from an EMBL/GenBank/DDBJ whole genome shotgun (WGS) entry which is preliminary data.</text>
</comment>
<dbReference type="Proteomes" id="UP000625711">
    <property type="component" value="Unassembled WGS sequence"/>
</dbReference>
<evidence type="ECO:0000313" key="2">
    <source>
        <dbReference type="Proteomes" id="UP000625711"/>
    </source>
</evidence>
<evidence type="ECO:0000313" key="1">
    <source>
        <dbReference type="EMBL" id="KAF7286886.1"/>
    </source>
</evidence>
<reference evidence="1" key="1">
    <citation type="submission" date="2020-08" db="EMBL/GenBank/DDBJ databases">
        <title>Genome sequencing and assembly of the red palm weevil Rhynchophorus ferrugineus.</title>
        <authorList>
            <person name="Dias G.B."/>
            <person name="Bergman C.M."/>
            <person name="Manee M."/>
        </authorList>
    </citation>
    <scope>NUCLEOTIDE SEQUENCE</scope>
    <source>
        <strain evidence="1">AA-2017</strain>
        <tissue evidence="1">Whole larva</tissue>
    </source>
</reference>
<name>A0A834MKV4_RHYFE</name>
<accession>A0A834MKV4</accession>
<proteinExistence type="predicted"/>
<dbReference type="EMBL" id="JAACXV010000019">
    <property type="protein sequence ID" value="KAF7286886.1"/>
    <property type="molecule type" value="Genomic_DNA"/>
</dbReference>
<gene>
    <name evidence="1" type="ORF">GWI33_003456</name>
</gene>
<keyword evidence="2" id="KW-1185">Reference proteome</keyword>
<protein>
    <submittedName>
        <fullName evidence="1">Uncharacterized protein</fullName>
    </submittedName>
</protein>
<sequence length="75" mass="7792">MFRCKIPPGACGLFGQYHSAMVSRVVGLSCGRSVTQLIPASSGRGLNGRDAPPYRDVVVVAAEGVTRRCAILSAG</sequence>
<organism evidence="1 2">
    <name type="scientific">Rhynchophorus ferrugineus</name>
    <name type="common">Red palm weevil</name>
    <name type="synonym">Curculio ferrugineus</name>
    <dbReference type="NCBI Taxonomy" id="354439"/>
    <lineage>
        <taxon>Eukaryota</taxon>
        <taxon>Metazoa</taxon>
        <taxon>Ecdysozoa</taxon>
        <taxon>Arthropoda</taxon>
        <taxon>Hexapoda</taxon>
        <taxon>Insecta</taxon>
        <taxon>Pterygota</taxon>
        <taxon>Neoptera</taxon>
        <taxon>Endopterygota</taxon>
        <taxon>Coleoptera</taxon>
        <taxon>Polyphaga</taxon>
        <taxon>Cucujiformia</taxon>
        <taxon>Curculionidae</taxon>
        <taxon>Dryophthorinae</taxon>
        <taxon>Rhynchophorus</taxon>
    </lineage>
</organism>
<dbReference type="AlphaFoldDB" id="A0A834MKV4"/>